<name>A0A1H6CXR2_9ACTN</name>
<dbReference type="RefSeq" id="WP_146103700.1">
    <property type="nucleotide sequence ID" value="NZ_FNVT01000004.1"/>
</dbReference>
<feature type="compositionally biased region" description="Basic residues" evidence="1">
    <location>
        <begin position="70"/>
        <end position="79"/>
    </location>
</feature>
<evidence type="ECO:0000313" key="2">
    <source>
        <dbReference type="EMBL" id="SEG77939.1"/>
    </source>
</evidence>
<feature type="region of interest" description="Disordered" evidence="1">
    <location>
        <begin position="70"/>
        <end position="97"/>
    </location>
</feature>
<accession>A0A1H6CXR2</accession>
<organism evidence="2 3">
    <name type="scientific">Nonomuraea solani</name>
    <dbReference type="NCBI Taxonomy" id="1144553"/>
    <lineage>
        <taxon>Bacteria</taxon>
        <taxon>Bacillati</taxon>
        <taxon>Actinomycetota</taxon>
        <taxon>Actinomycetes</taxon>
        <taxon>Streptosporangiales</taxon>
        <taxon>Streptosporangiaceae</taxon>
        <taxon>Nonomuraea</taxon>
    </lineage>
</organism>
<evidence type="ECO:0000256" key="1">
    <source>
        <dbReference type="SAM" id="MobiDB-lite"/>
    </source>
</evidence>
<protein>
    <submittedName>
        <fullName evidence="2">Uncharacterized protein</fullName>
    </submittedName>
</protein>
<proteinExistence type="predicted"/>
<sequence>MYIWESHSPQRLRHVKEASCCEAYILCSEGAQYYVLRRTDFARFEETARGTYEHAAAVWLNLAERHKQQAHRAGVRHAKPSPGPIISGAGVDRVPME</sequence>
<reference evidence="2 3" key="1">
    <citation type="submission" date="2016-10" db="EMBL/GenBank/DDBJ databases">
        <authorList>
            <person name="de Groot N.N."/>
        </authorList>
    </citation>
    <scope>NUCLEOTIDE SEQUENCE [LARGE SCALE GENOMIC DNA]</scope>
    <source>
        <strain evidence="2 3">CGMCC 4.7037</strain>
    </source>
</reference>
<dbReference type="Proteomes" id="UP000236732">
    <property type="component" value="Unassembled WGS sequence"/>
</dbReference>
<keyword evidence="3" id="KW-1185">Reference proteome</keyword>
<dbReference type="AlphaFoldDB" id="A0A1H6CXR2"/>
<gene>
    <name evidence="2" type="ORF">SAMN05444920_104546</name>
</gene>
<dbReference type="OrthoDB" id="3543269at2"/>
<evidence type="ECO:0000313" key="3">
    <source>
        <dbReference type="Proteomes" id="UP000236732"/>
    </source>
</evidence>
<dbReference type="EMBL" id="FNVT01000004">
    <property type="protein sequence ID" value="SEG77939.1"/>
    <property type="molecule type" value="Genomic_DNA"/>
</dbReference>